<dbReference type="AlphaFoldDB" id="A0A0G4PAH2"/>
<reference evidence="3 4" key="1">
    <citation type="journal article" date="2014" name="Nat. Commun.">
        <title>Multiple recent horizontal transfers of a large genomic region in cheese making fungi.</title>
        <authorList>
            <person name="Cheeseman K."/>
            <person name="Ropars J."/>
            <person name="Renault P."/>
            <person name="Dupont J."/>
            <person name="Gouzy J."/>
            <person name="Branca A."/>
            <person name="Abraham A.L."/>
            <person name="Ceppi M."/>
            <person name="Conseiller E."/>
            <person name="Debuchy R."/>
            <person name="Malagnac F."/>
            <person name="Goarin A."/>
            <person name="Silar P."/>
            <person name="Lacoste S."/>
            <person name="Sallet E."/>
            <person name="Bensimon A."/>
            <person name="Giraud T."/>
            <person name="Brygoo Y."/>
        </authorList>
    </citation>
    <scope>NUCLEOTIDE SEQUENCE [LARGE SCALE GENOMIC DNA]</scope>
    <source>
        <strain evidence="4">FM 013</strain>
    </source>
</reference>
<sequence length="377" mass="43725">MCPQDQSEPEQANKSTQTSPDSSSKWGQVTVACVDHKAMCDEVEQLHQRIKTAEQKVGFFQKGRILAEEQARQRGELLENAIREAKVARKENRILMAKIASLQAGIETFSDEEAQREMCLLYHDLAHWRFTHFAARPTSQQRNNPTHSTPRSDMLDISTLDIIQADIAALIYRSFWNRFMVGSDHLWSNYLRKIDSEIDKQCKRPAKDHYCHCFLTIEVSNHISRHWRSAMSSAILSLEAPGLQEQCNWIIEKVEACFGRYAVTDRPKRMQQLHDIIARCIRFKHKLDCQEDRYIFWGSYQYGLPFRDEKMRTLTGEDTPDGFVQASLWPGLYKVVQRGEWSVVEKEIVKKISPVTPSVEMSDEMESHEGDRDLDEI</sequence>
<evidence type="ECO:0000313" key="3">
    <source>
        <dbReference type="EMBL" id="CRL23279.1"/>
    </source>
</evidence>
<name>A0A0G4PAH2_PENC3</name>
<feature type="coiled-coil region" evidence="1">
    <location>
        <begin position="36"/>
        <end position="98"/>
    </location>
</feature>
<evidence type="ECO:0000313" key="4">
    <source>
        <dbReference type="Proteomes" id="UP000053732"/>
    </source>
</evidence>
<gene>
    <name evidence="3" type="ORF">PCAMFM013_S009g000219</name>
</gene>
<feature type="region of interest" description="Disordered" evidence="2">
    <location>
        <begin position="1"/>
        <end position="26"/>
    </location>
</feature>
<protein>
    <submittedName>
        <fullName evidence="3">Str. FM013</fullName>
    </submittedName>
</protein>
<organism evidence="3 4">
    <name type="scientific">Penicillium camemberti (strain FM 013)</name>
    <dbReference type="NCBI Taxonomy" id="1429867"/>
    <lineage>
        <taxon>Eukaryota</taxon>
        <taxon>Fungi</taxon>
        <taxon>Dikarya</taxon>
        <taxon>Ascomycota</taxon>
        <taxon>Pezizomycotina</taxon>
        <taxon>Eurotiomycetes</taxon>
        <taxon>Eurotiomycetidae</taxon>
        <taxon>Eurotiales</taxon>
        <taxon>Aspergillaceae</taxon>
        <taxon>Penicillium</taxon>
    </lineage>
</organism>
<keyword evidence="4" id="KW-1185">Reference proteome</keyword>
<accession>A0A0G4PAH2</accession>
<evidence type="ECO:0000256" key="2">
    <source>
        <dbReference type="SAM" id="MobiDB-lite"/>
    </source>
</evidence>
<proteinExistence type="predicted"/>
<dbReference type="EMBL" id="HG793142">
    <property type="protein sequence ID" value="CRL23279.1"/>
    <property type="molecule type" value="Genomic_DNA"/>
</dbReference>
<dbReference type="Proteomes" id="UP000053732">
    <property type="component" value="Unassembled WGS sequence"/>
</dbReference>
<keyword evidence="1" id="KW-0175">Coiled coil</keyword>
<evidence type="ECO:0000256" key="1">
    <source>
        <dbReference type="SAM" id="Coils"/>
    </source>
</evidence>